<sequence>MDRGLHFIGVGEEESGGWGLRRPIQRGWHGRGKGRGCVLGRHGDGRTHVMGKQKWKVLEHLRQGEMRQVNLPNACIDPIHQHMHMYHCTAQLARSQATATATAMAGVLRAATEASSWDACDAHMWTASIGLMGLVCLCGHQDAGLLGLYQKVSKSGPSKRISGSQDRWGSSFIIRFSSLVPARNACASGVDVSARFQRGSRLYVRAR</sequence>
<organism evidence="1">
    <name type="scientific">Oryza glumipatula</name>
    <dbReference type="NCBI Taxonomy" id="40148"/>
    <lineage>
        <taxon>Eukaryota</taxon>
        <taxon>Viridiplantae</taxon>
        <taxon>Streptophyta</taxon>
        <taxon>Embryophyta</taxon>
        <taxon>Tracheophyta</taxon>
        <taxon>Spermatophyta</taxon>
        <taxon>Magnoliopsida</taxon>
        <taxon>Liliopsida</taxon>
        <taxon>Poales</taxon>
        <taxon>Poaceae</taxon>
        <taxon>BOP clade</taxon>
        <taxon>Oryzoideae</taxon>
        <taxon>Oryzeae</taxon>
        <taxon>Oryzinae</taxon>
        <taxon>Oryza</taxon>
    </lineage>
</organism>
<dbReference type="Proteomes" id="UP000026961">
    <property type="component" value="Chromosome 2"/>
</dbReference>
<dbReference type="Gramene" id="OGLUM02G20990.1">
    <property type="protein sequence ID" value="OGLUM02G20990.1"/>
    <property type="gene ID" value="OGLUM02G20990"/>
</dbReference>
<reference evidence="1" key="1">
    <citation type="submission" date="2015-04" db="UniProtKB">
        <authorList>
            <consortium name="EnsemblPlants"/>
        </authorList>
    </citation>
    <scope>IDENTIFICATION</scope>
</reference>
<dbReference type="AlphaFoldDB" id="A0A0D9YTQ4"/>
<accession>A0A0D9YTQ4</accession>
<evidence type="ECO:0000313" key="2">
    <source>
        <dbReference type="Proteomes" id="UP000026961"/>
    </source>
</evidence>
<dbReference type="EnsemblPlants" id="OGLUM02G20990.1">
    <property type="protein sequence ID" value="OGLUM02G20990.1"/>
    <property type="gene ID" value="OGLUM02G20990"/>
</dbReference>
<protein>
    <submittedName>
        <fullName evidence="1">Uncharacterized protein</fullName>
    </submittedName>
</protein>
<keyword evidence="2" id="KW-1185">Reference proteome</keyword>
<evidence type="ECO:0000313" key="1">
    <source>
        <dbReference type="EnsemblPlants" id="OGLUM02G20990.1"/>
    </source>
</evidence>
<name>A0A0D9YTQ4_9ORYZ</name>
<reference evidence="1" key="2">
    <citation type="submission" date="2018-05" db="EMBL/GenBank/DDBJ databases">
        <title>OgluRS3 (Oryza glumaepatula Reference Sequence Version 3).</title>
        <authorList>
            <person name="Zhang J."/>
            <person name="Kudrna D."/>
            <person name="Lee S."/>
            <person name="Talag J."/>
            <person name="Welchert J."/>
            <person name="Wing R.A."/>
        </authorList>
    </citation>
    <scope>NUCLEOTIDE SEQUENCE [LARGE SCALE GENOMIC DNA]</scope>
</reference>
<proteinExistence type="predicted"/>
<dbReference type="HOGENOM" id="CLU_1328179_0_0_1"/>